<dbReference type="PANTHER" id="PTHR48112:SF22">
    <property type="entry name" value="MITOCHONDRIAL TRANSCRIPTION FACTOR A, ISOFORM B"/>
    <property type="match status" value="1"/>
</dbReference>
<dbReference type="InterPro" id="IPR036910">
    <property type="entry name" value="HMG_box_dom_sf"/>
</dbReference>
<evidence type="ECO:0000256" key="3">
    <source>
        <dbReference type="SAM" id="MobiDB-lite"/>
    </source>
</evidence>
<evidence type="ECO:0000259" key="4">
    <source>
        <dbReference type="PROSITE" id="PS50118"/>
    </source>
</evidence>
<dbReference type="GO" id="GO:0003677">
    <property type="term" value="F:DNA binding"/>
    <property type="evidence" value="ECO:0007669"/>
    <property type="project" value="UniProtKB-UniRule"/>
</dbReference>
<dbReference type="OrthoDB" id="1919336at2759"/>
<accession>A0A4P9W0R7</accession>
<keyword evidence="2" id="KW-0539">Nucleus</keyword>
<dbReference type="SUPFAM" id="SSF47095">
    <property type="entry name" value="HMG-box"/>
    <property type="match status" value="1"/>
</dbReference>
<feature type="non-terminal residue" evidence="5">
    <location>
        <position position="74"/>
    </location>
</feature>
<dbReference type="AlphaFoldDB" id="A0A4P9W0R7"/>
<dbReference type="Pfam" id="PF00505">
    <property type="entry name" value="HMG_box"/>
    <property type="match status" value="1"/>
</dbReference>
<sequence>MQPAAKKQKRSGRTFDPNAPKRPANAFLIFCGLEKDNVRREMQESNTKPEGAEHQNLTKALAAKWRAMNEVDKK</sequence>
<evidence type="ECO:0000256" key="1">
    <source>
        <dbReference type="ARBA" id="ARBA00023125"/>
    </source>
</evidence>
<gene>
    <name evidence="5" type="ORF">BDK51DRAFT_21377</name>
</gene>
<feature type="region of interest" description="Disordered" evidence="3">
    <location>
        <begin position="1"/>
        <end position="22"/>
    </location>
</feature>
<dbReference type="PROSITE" id="PS50118">
    <property type="entry name" value="HMG_BOX_2"/>
    <property type="match status" value="1"/>
</dbReference>
<protein>
    <recommendedName>
        <fullName evidence="4">HMG box domain-containing protein</fullName>
    </recommendedName>
</protein>
<dbReference type="PANTHER" id="PTHR48112">
    <property type="entry name" value="HIGH MOBILITY GROUP PROTEIN DSP1"/>
    <property type="match status" value="1"/>
</dbReference>
<feature type="DNA-binding region" description="HMG box" evidence="2">
    <location>
        <begin position="20"/>
        <end position="74"/>
    </location>
</feature>
<evidence type="ECO:0000256" key="2">
    <source>
        <dbReference type="PROSITE-ProRule" id="PRU00267"/>
    </source>
</evidence>
<keyword evidence="1 2" id="KW-0238">DNA-binding</keyword>
<proteinExistence type="predicted"/>
<dbReference type="GO" id="GO:0005634">
    <property type="term" value="C:nucleus"/>
    <property type="evidence" value="ECO:0007669"/>
    <property type="project" value="UniProtKB-UniRule"/>
</dbReference>
<dbReference type="InterPro" id="IPR050342">
    <property type="entry name" value="HMGB"/>
</dbReference>
<reference evidence="6" key="1">
    <citation type="journal article" date="2018" name="Nat. Microbiol.">
        <title>Leveraging single-cell genomics to expand the fungal tree of life.</title>
        <authorList>
            <person name="Ahrendt S.R."/>
            <person name="Quandt C.A."/>
            <person name="Ciobanu D."/>
            <person name="Clum A."/>
            <person name="Salamov A."/>
            <person name="Andreopoulos B."/>
            <person name="Cheng J.F."/>
            <person name="Woyke T."/>
            <person name="Pelin A."/>
            <person name="Henrissat B."/>
            <person name="Reynolds N.K."/>
            <person name="Benny G.L."/>
            <person name="Smith M.E."/>
            <person name="James T.Y."/>
            <person name="Grigoriev I.V."/>
        </authorList>
    </citation>
    <scope>NUCLEOTIDE SEQUENCE [LARGE SCALE GENOMIC DNA]</scope>
</reference>
<evidence type="ECO:0000313" key="6">
    <source>
        <dbReference type="Proteomes" id="UP000269721"/>
    </source>
</evidence>
<dbReference type="InterPro" id="IPR009071">
    <property type="entry name" value="HMG_box_dom"/>
</dbReference>
<dbReference type="Proteomes" id="UP000269721">
    <property type="component" value="Unassembled WGS sequence"/>
</dbReference>
<name>A0A4P9W0R7_9FUNG</name>
<dbReference type="Gene3D" id="1.10.30.10">
    <property type="entry name" value="High mobility group box domain"/>
    <property type="match status" value="1"/>
</dbReference>
<feature type="domain" description="HMG box" evidence="4">
    <location>
        <begin position="20"/>
        <end position="74"/>
    </location>
</feature>
<evidence type="ECO:0000313" key="5">
    <source>
        <dbReference type="EMBL" id="RKO84713.1"/>
    </source>
</evidence>
<keyword evidence="6" id="KW-1185">Reference proteome</keyword>
<dbReference type="EMBL" id="KZ999811">
    <property type="protein sequence ID" value="RKO84713.1"/>
    <property type="molecule type" value="Genomic_DNA"/>
</dbReference>
<organism evidence="5 6">
    <name type="scientific">Blyttiomyces helicus</name>
    <dbReference type="NCBI Taxonomy" id="388810"/>
    <lineage>
        <taxon>Eukaryota</taxon>
        <taxon>Fungi</taxon>
        <taxon>Fungi incertae sedis</taxon>
        <taxon>Chytridiomycota</taxon>
        <taxon>Chytridiomycota incertae sedis</taxon>
        <taxon>Chytridiomycetes</taxon>
        <taxon>Chytridiomycetes incertae sedis</taxon>
        <taxon>Blyttiomyces</taxon>
    </lineage>
</organism>
<feature type="compositionally biased region" description="Basic residues" evidence="3">
    <location>
        <begin position="1"/>
        <end position="12"/>
    </location>
</feature>